<accession>A0A8X6TAV0</accession>
<protein>
    <submittedName>
        <fullName evidence="1">Uncharacterized protein</fullName>
    </submittedName>
</protein>
<keyword evidence="2" id="KW-1185">Reference proteome</keyword>
<name>A0A8X6TAV0_NEPPI</name>
<proteinExistence type="predicted"/>
<evidence type="ECO:0000313" key="1">
    <source>
        <dbReference type="EMBL" id="GFS94306.1"/>
    </source>
</evidence>
<sequence length="127" mass="15238">MNIKLPELFLMDKPYYRCNFYISAAINLLRLSTDFVFKLRTFQFGFRCLQSRFHLLFNITIAFQLFSGEIFIRKQDTNSLSVSYESTNCYRLTHLLDEDLHFDLAYHQHPVTSSYMSFFLVRFVPDF</sequence>
<dbReference type="AlphaFoldDB" id="A0A8X6TAV0"/>
<evidence type="ECO:0000313" key="2">
    <source>
        <dbReference type="Proteomes" id="UP000887013"/>
    </source>
</evidence>
<dbReference type="EMBL" id="BMAW01005474">
    <property type="protein sequence ID" value="GFS94306.1"/>
    <property type="molecule type" value="Genomic_DNA"/>
</dbReference>
<reference evidence="1" key="1">
    <citation type="submission" date="2020-08" db="EMBL/GenBank/DDBJ databases">
        <title>Multicomponent nature underlies the extraordinary mechanical properties of spider dragline silk.</title>
        <authorList>
            <person name="Kono N."/>
            <person name="Nakamura H."/>
            <person name="Mori M."/>
            <person name="Yoshida Y."/>
            <person name="Ohtoshi R."/>
            <person name="Malay A.D."/>
            <person name="Moran D.A.P."/>
            <person name="Tomita M."/>
            <person name="Numata K."/>
            <person name="Arakawa K."/>
        </authorList>
    </citation>
    <scope>NUCLEOTIDE SEQUENCE</scope>
</reference>
<organism evidence="1 2">
    <name type="scientific">Nephila pilipes</name>
    <name type="common">Giant wood spider</name>
    <name type="synonym">Nephila maculata</name>
    <dbReference type="NCBI Taxonomy" id="299642"/>
    <lineage>
        <taxon>Eukaryota</taxon>
        <taxon>Metazoa</taxon>
        <taxon>Ecdysozoa</taxon>
        <taxon>Arthropoda</taxon>
        <taxon>Chelicerata</taxon>
        <taxon>Arachnida</taxon>
        <taxon>Araneae</taxon>
        <taxon>Araneomorphae</taxon>
        <taxon>Entelegynae</taxon>
        <taxon>Araneoidea</taxon>
        <taxon>Nephilidae</taxon>
        <taxon>Nephila</taxon>
    </lineage>
</organism>
<comment type="caution">
    <text evidence="1">The sequence shown here is derived from an EMBL/GenBank/DDBJ whole genome shotgun (WGS) entry which is preliminary data.</text>
</comment>
<gene>
    <name evidence="1" type="ORF">NPIL_187881</name>
</gene>
<dbReference type="Proteomes" id="UP000887013">
    <property type="component" value="Unassembled WGS sequence"/>
</dbReference>